<dbReference type="GO" id="GO:0032981">
    <property type="term" value="P:mitochondrial respiratory chain complex I assembly"/>
    <property type="evidence" value="ECO:0007669"/>
    <property type="project" value="TreeGrafter"/>
</dbReference>
<dbReference type="PANTHER" id="PTHR13847:SF287">
    <property type="entry name" value="FAD-DEPENDENT OXIDOREDUCTASE DOMAIN-CONTAINING PROTEIN 1"/>
    <property type="match status" value="1"/>
</dbReference>
<dbReference type="Gene3D" id="3.30.9.10">
    <property type="entry name" value="D-Amino Acid Oxidase, subunit A, domain 2"/>
    <property type="match status" value="1"/>
</dbReference>
<accession>A0A9N8HHV1</accession>
<dbReference type="AlphaFoldDB" id="A0A9N8HHV1"/>
<keyword evidence="6" id="KW-1185">Reference proteome</keyword>
<evidence type="ECO:0000256" key="3">
    <source>
        <dbReference type="ARBA" id="ARBA00046185"/>
    </source>
</evidence>
<evidence type="ECO:0000313" key="6">
    <source>
        <dbReference type="Proteomes" id="UP001153069"/>
    </source>
</evidence>
<comment type="caution">
    <text evidence="5">The sequence shown here is derived from an EMBL/GenBank/DDBJ whole genome shotgun (WGS) entry which is preliminary data.</text>
</comment>
<gene>
    <name evidence="5" type="ORF">SEMRO_585_G170960.1</name>
</gene>
<proteinExistence type="predicted"/>
<dbReference type="GO" id="GO:0016491">
    <property type="term" value="F:oxidoreductase activity"/>
    <property type="evidence" value="ECO:0007669"/>
    <property type="project" value="UniProtKB-KW"/>
</dbReference>
<feature type="domain" description="FAD dependent oxidoreductase" evidence="4">
    <location>
        <begin position="20"/>
        <end position="440"/>
    </location>
</feature>
<organism evidence="5 6">
    <name type="scientific">Seminavis robusta</name>
    <dbReference type="NCBI Taxonomy" id="568900"/>
    <lineage>
        <taxon>Eukaryota</taxon>
        <taxon>Sar</taxon>
        <taxon>Stramenopiles</taxon>
        <taxon>Ochrophyta</taxon>
        <taxon>Bacillariophyta</taxon>
        <taxon>Bacillariophyceae</taxon>
        <taxon>Bacillariophycidae</taxon>
        <taxon>Naviculales</taxon>
        <taxon>Naviculaceae</taxon>
        <taxon>Seminavis</taxon>
    </lineage>
</organism>
<dbReference type="InterPro" id="IPR036188">
    <property type="entry name" value="FAD/NAD-bd_sf"/>
</dbReference>
<name>A0A9N8HHV1_9STRA</name>
<dbReference type="Proteomes" id="UP001153069">
    <property type="component" value="Unassembled WGS sequence"/>
</dbReference>
<dbReference type="InterPro" id="IPR006076">
    <property type="entry name" value="FAD-dep_OxRdtase"/>
</dbReference>
<dbReference type="Gene3D" id="3.50.50.60">
    <property type="entry name" value="FAD/NAD(P)-binding domain"/>
    <property type="match status" value="1"/>
</dbReference>
<dbReference type="GO" id="GO:0005739">
    <property type="term" value="C:mitochondrion"/>
    <property type="evidence" value="ECO:0007669"/>
    <property type="project" value="GOC"/>
</dbReference>
<evidence type="ECO:0000259" key="4">
    <source>
        <dbReference type="Pfam" id="PF01266"/>
    </source>
</evidence>
<dbReference type="Pfam" id="PF01266">
    <property type="entry name" value="DAO"/>
    <property type="match status" value="1"/>
</dbReference>
<comment type="function">
    <text evidence="3">Required for the assembly of the mitochondrial membrane respiratory chain NADH dehydrogenase (Complex I). Involved in mid-late stages of complex I assembly.</text>
</comment>
<dbReference type="SUPFAM" id="SSF51905">
    <property type="entry name" value="FAD/NAD(P)-binding domain"/>
    <property type="match status" value="1"/>
</dbReference>
<dbReference type="OrthoDB" id="424974at2759"/>
<keyword evidence="1" id="KW-0560">Oxidoreductase</keyword>
<sequence length="471" mass="52079">MATSAAAAPIGRQLLAGRSIAICGGGVMGLATAVHLGRQGLGNKVVIIERDASYKYCSALLSAGGVRQQFSLPENILMSKYSSEFLLDYTVCEQQKRLAQEAGDGDDDQREMIAFKPHGYLFLAENTDQEAILKTNNETQRSCGVDWIHMADQQKLTDLYPWLNTEDLVGGTYSHKDQHTKEGYFDPWGFMQCMKREAISQNVLFVEGQVDAVNCSDTGSSSSSDPLLRVESIHLRHGKKDNNDIEEIKGLEALINTTGAWSREFVEQTICLPNAALLSEPQQEAILDLIPIERRKRCIFYIHCPAKQSFSHPMPDETTPLTVDPAGVYFRSEGSSPGHFICGVSPLAHLDHSFSDDESLETVDHDLFEEVIWPTLAHRVPAFNELKVKSAWSGFYDYNYLDQNGIIGYHPNFTNLICAGGFSGHGLQMSPAAGNAVTELLVHGEFRTMDLSAFGFDRLVADEPYLETGIV</sequence>
<evidence type="ECO:0000256" key="2">
    <source>
        <dbReference type="ARBA" id="ARBA00039785"/>
    </source>
</evidence>
<evidence type="ECO:0000313" key="5">
    <source>
        <dbReference type="EMBL" id="CAB9513327.1"/>
    </source>
</evidence>
<dbReference type="PANTHER" id="PTHR13847">
    <property type="entry name" value="SARCOSINE DEHYDROGENASE-RELATED"/>
    <property type="match status" value="1"/>
</dbReference>
<protein>
    <recommendedName>
        <fullName evidence="2">FAD-dependent oxidoreductase domain-containing protein 1</fullName>
    </recommendedName>
</protein>
<evidence type="ECO:0000256" key="1">
    <source>
        <dbReference type="ARBA" id="ARBA00023002"/>
    </source>
</evidence>
<dbReference type="EMBL" id="CAICTM010000584">
    <property type="protein sequence ID" value="CAB9513327.1"/>
    <property type="molecule type" value="Genomic_DNA"/>
</dbReference>
<reference evidence="5" key="1">
    <citation type="submission" date="2020-06" db="EMBL/GenBank/DDBJ databases">
        <authorList>
            <consortium name="Plant Systems Biology data submission"/>
        </authorList>
    </citation>
    <scope>NUCLEOTIDE SEQUENCE</scope>
    <source>
        <strain evidence="5">D6</strain>
    </source>
</reference>